<dbReference type="GO" id="GO:0016787">
    <property type="term" value="F:hydrolase activity"/>
    <property type="evidence" value="ECO:0007669"/>
    <property type="project" value="InterPro"/>
</dbReference>
<dbReference type="GO" id="GO:0046872">
    <property type="term" value="F:metal ion binding"/>
    <property type="evidence" value="ECO:0007669"/>
    <property type="project" value="InterPro"/>
</dbReference>
<dbReference type="Gene3D" id="3.40.570.10">
    <property type="entry name" value="Extracellular Endonuclease, subunit A"/>
    <property type="match status" value="1"/>
</dbReference>
<feature type="domain" description="ENPP1-3/EXOG-like endonuclease/phosphodiesterase" evidence="2">
    <location>
        <begin position="57"/>
        <end position="272"/>
    </location>
</feature>
<feature type="signal peptide" evidence="1">
    <location>
        <begin position="1"/>
        <end position="19"/>
    </location>
</feature>
<dbReference type="GO" id="GO:0003676">
    <property type="term" value="F:nucleic acid binding"/>
    <property type="evidence" value="ECO:0007669"/>
    <property type="project" value="InterPro"/>
</dbReference>
<keyword evidence="1" id="KW-0732">Signal</keyword>
<keyword evidence="5" id="KW-1185">Reference proteome</keyword>
<dbReference type="InterPro" id="IPR001604">
    <property type="entry name" value="Endo_G_ENPP1-like_dom"/>
</dbReference>
<dbReference type="SMART" id="SM00892">
    <property type="entry name" value="Endonuclease_NS"/>
    <property type="match status" value="1"/>
</dbReference>
<sequence length="539" mass="62077">MDWRVVLGCVSLWAGLVLGEVGSFDMCRAYFYQGIMPSGFDVNIHRNAQICQRYNRKFHFATLYDKTNRIPQWSAYILRRCPRLLAFWTKPTCSDVVCPQLWDPYETVEMTTENGSTLTLTQLRSSQAVNEDYEYTSYDRGHLNPYFFQSGDDRTATLTLTNAVPMEPYFNRIRWHKLEKNLKRQLTGNCISEGGTPYLVTGAVPSDSEKIPYNRVSVPSHIWTAVCCDHADNNRKFSFAFLAENQVESKLQIIHVEQLNSELSRFYRTSKQISVFVDNCNAKSQRGQEIVSEIKTALYNTFEILLTDYYSQLLPPGKREKMNEKTIHLMRSKNLDQNKMQMTNIGFLMRFPSLADWSSHFEKIYDQDNLTCLLAPAAGDGKVATASGSLDRVCNLQEQKHLPGSGVSAKGWSCVGQVCGYHGGKAYSWCYTSYKKDWDYCCTDKCTVNRGSNRYQCSRGDGESTKCSPQYSTVTVSGKACRADHPCGLYEESYFWCYTDYRKSWEHCCSPRHYCGKHNYDYQWCYTEDPQESWKRCTP</sequence>
<proteinExistence type="predicted"/>
<reference evidence="4" key="1">
    <citation type="submission" date="2025-08" db="UniProtKB">
        <authorList>
            <consortium name="Ensembl"/>
        </authorList>
    </citation>
    <scope>IDENTIFICATION</scope>
</reference>
<name>A0A8C8S4J8_9SAUR</name>
<dbReference type="Ensembl" id="ENSPCET00000014407.1">
    <property type="protein sequence ID" value="ENSPCEP00000013894.1"/>
    <property type="gene ID" value="ENSPCEG00000011012.1"/>
</dbReference>
<dbReference type="PANTHER" id="PTHR21472">
    <property type="entry name" value="ENDONUCLEASE DOMAIN-CONTAINING 1 PROTEIN ENDOD1"/>
    <property type="match status" value="1"/>
</dbReference>
<dbReference type="AlphaFoldDB" id="A0A8C8S4J8"/>
<dbReference type="InterPro" id="IPR020821">
    <property type="entry name" value="ENPP1-3/EXOG-like_nuc-like"/>
</dbReference>
<dbReference type="InterPro" id="IPR044925">
    <property type="entry name" value="His-Me_finger_sf"/>
</dbReference>
<dbReference type="Pfam" id="PF01223">
    <property type="entry name" value="Endonuclease_NS"/>
    <property type="match status" value="1"/>
</dbReference>
<feature type="chain" id="PRO_5034822166" description="Endonuclease domain-containing 1 protein-like" evidence="1">
    <location>
        <begin position="20"/>
        <end position="539"/>
    </location>
</feature>
<feature type="domain" description="DNA/RNA non-specific endonuclease/pyrophosphatase/phosphodiesterase" evidence="3">
    <location>
        <begin position="56"/>
        <end position="262"/>
    </location>
</feature>
<dbReference type="InterPro" id="IPR044929">
    <property type="entry name" value="DNA/RNA_non-sp_Endonuclease_sf"/>
</dbReference>
<dbReference type="SUPFAM" id="SSF54060">
    <property type="entry name" value="His-Me finger endonucleases"/>
    <property type="match status" value="1"/>
</dbReference>
<reference evidence="4" key="2">
    <citation type="submission" date="2025-09" db="UniProtKB">
        <authorList>
            <consortium name="Ensembl"/>
        </authorList>
    </citation>
    <scope>IDENTIFICATION</scope>
</reference>
<dbReference type="PANTHER" id="PTHR21472:SF30">
    <property type="entry name" value="ENDONUCLEASE DOMAIN-CONTAINING 1 PROTEIN-RELATED"/>
    <property type="match status" value="1"/>
</dbReference>
<evidence type="ECO:0008006" key="6">
    <source>
        <dbReference type="Google" id="ProtNLM"/>
    </source>
</evidence>
<evidence type="ECO:0000313" key="5">
    <source>
        <dbReference type="Proteomes" id="UP000694393"/>
    </source>
</evidence>
<evidence type="ECO:0000259" key="3">
    <source>
        <dbReference type="SMART" id="SM00892"/>
    </source>
</evidence>
<evidence type="ECO:0000256" key="1">
    <source>
        <dbReference type="SAM" id="SignalP"/>
    </source>
</evidence>
<dbReference type="Proteomes" id="UP000694393">
    <property type="component" value="Unplaced"/>
</dbReference>
<evidence type="ECO:0000313" key="4">
    <source>
        <dbReference type="Ensembl" id="ENSPCEP00000013894.1"/>
    </source>
</evidence>
<dbReference type="SMART" id="SM00477">
    <property type="entry name" value="NUC"/>
    <property type="match status" value="1"/>
</dbReference>
<accession>A0A8C8S4J8</accession>
<organism evidence="4 5">
    <name type="scientific">Pelusios castaneus</name>
    <name type="common">West African mud turtle</name>
    <dbReference type="NCBI Taxonomy" id="367368"/>
    <lineage>
        <taxon>Eukaryota</taxon>
        <taxon>Metazoa</taxon>
        <taxon>Chordata</taxon>
        <taxon>Craniata</taxon>
        <taxon>Vertebrata</taxon>
        <taxon>Euteleostomi</taxon>
        <taxon>Archelosauria</taxon>
        <taxon>Testudinata</taxon>
        <taxon>Testudines</taxon>
        <taxon>Pleurodira</taxon>
        <taxon>Pelomedusidae</taxon>
        <taxon>Pelusios</taxon>
    </lineage>
</organism>
<evidence type="ECO:0000259" key="2">
    <source>
        <dbReference type="SMART" id="SM00477"/>
    </source>
</evidence>
<protein>
    <recommendedName>
        <fullName evidence="6">Endonuclease domain-containing 1 protein-like</fullName>
    </recommendedName>
</protein>
<dbReference type="InterPro" id="IPR039015">
    <property type="entry name" value="ENDOD1"/>
</dbReference>